<proteinExistence type="predicted"/>
<organism evidence="10 11">
    <name type="scientific">Candidula unifasciata</name>
    <dbReference type="NCBI Taxonomy" id="100452"/>
    <lineage>
        <taxon>Eukaryota</taxon>
        <taxon>Metazoa</taxon>
        <taxon>Spiralia</taxon>
        <taxon>Lophotrochozoa</taxon>
        <taxon>Mollusca</taxon>
        <taxon>Gastropoda</taxon>
        <taxon>Heterobranchia</taxon>
        <taxon>Euthyneura</taxon>
        <taxon>Panpulmonata</taxon>
        <taxon>Eupulmonata</taxon>
        <taxon>Stylommatophora</taxon>
        <taxon>Helicina</taxon>
        <taxon>Helicoidea</taxon>
        <taxon>Geomitridae</taxon>
        <taxon>Candidula</taxon>
    </lineage>
</organism>
<keyword evidence="5 8" id="KW-0472">Membrane</keyword>
<dbReference type="Gene3D" id="1.20.1070.10">
    <property type="entry name" value="Rhodopsin 7-helix transmembrane proteins"/>
    <property type="match status" value="1"/>
</dbReference>
<dbReference type="PANTHER" id="PTHR45620:SF42">
    <property type="entry name" value="G-PROTEIN COUPLED RECEPTOR SEB-2"/>
    <property type="match status" value="1"/>
</dbReference>
<evidence type="ECO:0000256" key="1">
    <source>
        <dbReference type="ARBA" id="ARBA00004141"/>
    </source>
</evidence>
<comment type="subcellular location">
    <subcellularLocation>
        <location evidence="1">Membrane</location>
        <topology evidence="1">Multi-pass membrane protein</topology>
    </subcellularLocation>
</comment>
<keyword evidence="6" id="KW-0675">Receptor</keyword>
<feature type="domain" description="G-protein coupled receptors family 2 profile 2" evidence="9">
    <location>
        <begin position="37"/>
        <end position="293"/>
    </location>
</feature>
<feature type="transmembrane region" description="Helical" evidence="8">
    <location>
        <begin position="74"/>
        <end position="94"/>
    </location>
</feature>
<sequence>HAYKTCTLNATWYMNSRSNKEWTDYTDCFSKEHFYRLHTAVIACSAVTIAFLLPACVIFLYYRPLRQQHRIRLHLCLMASSFLTSVCSLLWEILVFKQSLESSKRIHDKAFNSIGCRLLILFIRYAEQASFMWMFMEGFHLHRLLVRAFSVPKTLFPYYIFGFGFPVLPVGLYAIIRGIHENLNKNCWIERAEGYEWILAVPSLVVLAANVIFLLRIVYIMVRQLEPHPNEPSNFRRAVKAVVVLVPVFGIQFLFFIYRPEVTSEFHQVYELLSKIFSGLQGSFVAVVFCYFSKEVQGYLKSSCCRKNGRHNNQWRSLTLTTNVPIAEPNRTGLANGSGDSHHMIPLQSTDHKYRAAIDEKQTENLMKKKDTNEISESMEGEFLLYQK</sequence>
<accession>A0A8S3YNP9</accession>
<evidence type="ECO:0000313" key="10">
    <source>
        <dbReference type="EMBL" id="CAG5116911.1"/>
    </source>
</evidence>
<dbReference type="PROSITE" id="PS50261">
    <property type="entry name" value="G_PROTEIN_RECEP_F2_4"/>
    <property type="match status" value="1"/>
</dbReference>
<dbReference type="InterPro" id="IPR017981">
    <property type="entry name" value="GPCR_2-like_7TM"/>
</dbReference>
<dbReference type="EMBL" id="CAJHNH020000321">
    <property type="protein sequence ID" value="CAG5116911.1"/>
    <property type="molecule type" value="Genomic_DNA"/>
</dbReference>
<gene>
    <name evidence="10" type="ORF">CUNI_LOCUS2469</name>
</gene>
<evidence type="ECO:0000256" key="4">
    <source>
        <dbReference type="ARBA" id="ARBA00023040"/>
    </source>
</evidence>
<reference evidence="10" key="1">
    <citation type="submission" date="2021-04" db="EMBL/GenBank/DDBJ databases">
        <authorList>
            <consortium name="Molecular Ecology Group"/>
        </authorList>
    </citation>
    <scope>NUCLEOTIDE SEQUENCE</scope>
</reference>
<keyword evidence="2 8" id="KW-0812">Transmembrane</keyword>
<dbReference type="GO" id="GO:0008528">
    <property type="term" value="F:G protein-coupled peptide receptor activity"/>
    <property type="evidence" value="ECO:0007669"/>
    <property type="project" value="TreeGrafter"/>
</dbReference>
<feature type="transmembrane region" description="Helical" evidence="8">
    <location>
        <begin position="40"/>
        <end position="62"/>
    </location>
</feature>
<dbReference type="Proteomes" id="UP000678393">
    <property type="component" value="Unassembled WGS sequence"/>
</dbReference>
<dbReference type="InterPro" id="IPR036445">
    <property type="entry name" value="GPCR_2_extracell_dom_sf"/>
</dbReference>
<dbReference type="SUPFAM" id="SSF81321">
    <property type="entry name" value="Family A G protein-coupled receptor-like"/>
    <property type="match status" value="1"/>
</dbReference>
<dbReference type="Pfam" id="PF00002">
    <property type="entry name" value="7tm_2"/>
    <property type="match status" value="1"/>
</dbReference>
<dbReference type="GO" id="GO:0007188">
    <property type="term" value="P:adenylate cyclase-modulating G protein-coupled receptor signaling pathway"/>
    <property type="evidence" value="ECO:0007669"/>
    <property type="project" value="TreeGrafter"/>
</dbReference>
<evidence type="ECO:0000256" key="8">
    <source>
        <dbReference type="SAM" id="Phobius"/>
    </source>
</evidence>
<dbReference type="Gene3D" id="4.10.1240.10">
    <property type="entry name" value="GPCR, family 2, extracellular hormone receptor domain"/>
    <property type="match status" value="1"/>
</dbReference>
<feature type="transmembrane region" description="Helical" evidence="8">
    <location>
        <begin position="156"/>
        <end position="176"/>
    </location>
</feature>
<keyword evidence="7" id="KW-0807">Transducer</keyword>
<feature type="non-terminal residue" evidence="10">
    <location>
        <position position="1"/>
    </location>
</feature>
<evidence type="ECO:0000256" key="3">
    <source>
        <dbReference type="ARBA" id="ARBA00022989"/>
    </source>
</evidence>
<evidence type="ECO:0000256" key="6">
    <source>
        <dbReference type="ARBA" id="ARBA00023170"/>
    </source>
</evidence>
<dbReference type="InterPro" id="IPR000832">
    <property type="entry name" value="GPCR_2_secretin-like"/>
</dbReference>
<name>A0A8S3YNP9_9EUPU</name>
<feature type="transmembrane region" description="Helical" evidence="8">
    <location>
        <begin position="196"/>
        <end position="219"/>
    </location>
</feature>
<evidence type="ECO:0000256" key="2">
    <source>
        <dbReference type="ARBA" id="ARBA00022692"/>
    </source>
</evidence>
<dbReference type="OrthoDB" id="6160250at2759"/>
<protein>
    <recommendedName>
        <fullName evidence="9">G-protein coupled receptors family 2 profile 2 domain-containing protein</fullName>
    </recommendedName>
</protein>
<evidence type="ECO:0000259" key="9">
    <source>
        <dbReference type="PROSITE" id="PS50261"/>
    </source>
</evidence>
<dbReference type="GO" id="GO:0005886">
    <property type="term" value="C:plasma membrane"/>
    <property type="evidence" value="ECO:0007669"/>
    <property type="project" value="TreeGrafter"/>
</dbReference>
<dbReference type="PRINTS" id="PR00249">
    <property type="entry name" value="GPCRSECRETIN"/>
</dbReference>
<dbReference type="AlphaFoldDB" id="A0A8S3YNP9"/>
<dbReference type="GO" id="GO:0007166">
    <property type="term" value="P:cell surface receptor signaling pathway"/>
    <property type="evidence" value="ECO:0007669"/>
    <property type="project" value="InterPro"/>
</dbReference>
<keyword evidence="11" id="KW-1185">Reference proteome</keyword>
<evidence type="ECO:0000256" key="5">
    <source>
        <dbReference type="ARBA" id="ARBA00023136"/>
    </source>
</evidence>
<evidence type="ECO:0000313" key="11">
    <source>
        <dbReference type="Proteomes" id="UP000678393"/>
    </source>
</evidence>
<feature type="transmembrane region" description="Helical" evidence="8">
    <location>
        <begin position="239"/>
        <end position="260"/>
    </location>
</feature>
<dbReference type="PANTHER" id="PTHR45620">
    <property type="entry name" value="PDF RECEPTOR-LIKE PROTEIN-RELATED"/>
    <property type="match status" value="1"/>
</dbReference>
<keyword evidence="3 8" id="KW-1133">Transmembrane helix</keyword>
<dbReference type="CDD" id="cd15041">
    <property type="entry name" value="7tmB1_hormone_R"/>
    <property type="match status" value="1"/>
</dbReference>
<dbReference type="InterPro" id="IPR050332">
    <property type="entry name" value="GPCR_2"/>
</dbReference>
<keyword evidence="4" id="KW-0297">G-protein coupled receptor</keyword>
<comment type="caution">
    <text evidence="10">The sequence shown here is derived from an EMBL/GenBank/DDBJ whole genome shotgun (WGS) entry which is preliminary data.</text>
</comment>
<evidence type="ECO:0000256" key="7">
    <source>
        <dbReference type="ARBA" id="ARBA00023224"/>
    </source>
</evidence>